<evidence type="ECO:0000313" key="2">
    <source>
        <dbReference type="Proteomes" id="UP000306409"/>
    </source>
</evidence>
<name>A0A4U7JIP7_9FIRM</name>
<dbReference type="AlphaFoldDB" id="A0A4U7JIP7"/>
<proteinExistence type="predicted"/>
<evidence type="ECO:0000313" key="1">
    <source>
        <dbReference type="EMBL" id="QNU65349.1"/>
    </source>
</evidence>
<gene>
    <name evidence="1" type="ORF">EHE19_010390</name>
</gene>
<dbReference type="KEGG" id="rher:EHE19_010390"/>
<accession>A0A4U7JIP7</accession>
<dbReference type="Proteomes" id="UP000306409">
    <property type="component" value="Chromosome"/>
</dbReference>
<dbReference type="OrthoDB" id="1849628at2"/>
<dbReference type="EMBL" id="CP061336">
    <property type="protein sequence ID" value="QNU65349.1"/>
    <property type="molecule type" value="Genomic_DNA"/>
</dbReference>
<dbReference type="RefSeq" id="WP_137696001.1">
    <property type="nucleotide sequence ID" value="NZ_CP061336.1"/>
</dbReference>
<reference evidence="1 2" key="1">
    <citation type="submission" date="2020-09" db="EMBL/GenBank/DDBJ databases">
        <title>Characterization and genome sequencing of Ruminiclostridium sp. nov. MA18.</title>
        <authorList>
            <person name="Rettenmaier R."/>
            <person name="Kowollik M.-L."/>
            <person name="Liebl W."/>
            <person name="Zverlov V."/>
        </authorList>
    </citation>
    <scope>NUCLEOTIDE SEQUENCE [LARGE SCALE GENOMIC DNA]</scope>
    <source>
        <strain evidence="1 2">MA18</strain>
    </source>
</reference>
<protein>
    <submittedName>
        <fullName evidence="1">Uncharacterized protein</fullName>
    </submittedName>
</protein>
<keyword evidence="2" id="KW-1185">Reference proteome</keyword>
<sequence>MKKILFPLVIIICIMTSMLSDSMAVYTKTLPPISGTITAKSFNISDYPLWSYEKELQHQYRIYDIVQYNGKIYKRKDSGFFNYKTPDENKCWVLIG</sequence>
<organism evidence="1 2">
    <name type="scientific">Ruminiclostridium herbifermentans</name>
    <dbReference type="NCBI Taxonomy" id="2488810"/>
    <lineage>
        <taxon>Bacteria</taxon>
        <taxon>Bacillati</taxon>
        <taxon>Bacillota</taxon>
        <taxon>Clostridia</taxon>
        <taxon>Eubacteriales</taxon>
        <taxon>Oscillospiraceae</taxon>
        <taxon>Ruminiclostridium</taxon>
    </lineage>
</organism>